<keyword evidence="4" id="KW-1133">Transmembrane helix</keyword>
<evidence type="ECO:0000256" key="4">
    <source>
        <dbReference type="SAM" id="Phobius"/>
    </source>
</evidence>
<comment type="caution">
    <text evidence="5">The sequence shown here is derived from an EMBL/GenBank/DDBJ whole genome shotgun (WGS) entry which is preliminary data.</text>
</comment>
<dbReference type="Proteomes" id="UP000037460">
    <property type="component" value="Unassembled WGS sequence"/>
</dbReference>
<protein>
    <submittedName>
        <fullName evidence="5">Methyltransferase-like protein 6-like protein</fullName>
    </submittedName>
</protein>
<comment type="similarity">
    <text evidence="1">Belongs to the methyltransferase superfamily. METL family.</text>
</comment>
<dbReference type="SUPFAM" id="SSF53335">
    <property type="entry name" value="S-adenosyl-L-methionine-dependent methyltransferases"/>
    <property type="match status" value="1"/>
</dbReference>
<dbReference type="AlphaFoldDB" id="A0A0M0LQ51"/>
<evidence type="ECO:0000256" key="3">
    <source>
        <dbReference type="ARBA" id="ARBA00022679"/>
    </source>
</evidence>
<sequence>MHDARALVAAIGLTAGAALILLLHRRLRRPLSHQVRTTARFHDSNDFDWAELAARVEPLVRPPPEALKEVACASVPPPRTDDQIARWQQHFLKHAEAPTPFFKERRSLLEEFPRLCAARLRVLEVGCGNGSSALSVLRGNMGAQVHATDPSPAAVEQTCEAIGVAGFGARLTTEVQRLPTVPCSARHGPFDVVMILFTLSAVPGDDDAALLVHASKLLRPGGAVLVRDYGLYDMRHRKDARTARLLRARPVPEYLRPGGMHRRYYSLEHLGALGASAGLVVEESRYLCVRLRNEKRDLNMDRVYVHAVLAKPG</sequence>
<evidence type="ECO:0000256" key="1">
    <source>
        <dbReference type="ARBA" id="ARBA00009725"/>
    </source>
</evidence>
<keyword evidence="4" id="KW-0472">Membrane</keyword>
<accession>A0A0M0LQ51</accession>
<name>A0A0M0LQ51_9EUKA</name>
<keyword evidence="2 5" id="KW-0489">Methyltransferase</keyword>
<dbReference type="GO" id="GO:0008757">
    <property type="term" value="F:S-adenosylmethionine-dependent methyltransferase activity"/>
    <property type="evidence" value="ECO:0007669"/>
    <property type="project" value="UniProtKB-ARBA"/>
</dbReference>
<dbReference type="PANTHER" id="PTHR22809:SF14">
    <property type="entry name" value="TRNA N(3)-METHYLCYTIDINE METHYLTRANSFERASE"/>
    <property type="match status" value="1"/>
</dbReference>
<reference evidence="6" key="1">
    <citation type="journal article" date="2015" name="PLoS Genet.">
        <title>Genome Sequence and Transcriptome Analyses of Chrysochromulina tobin: Metabolic Tools for Enhanced Algal Fitness in the Prominent Order Prymnesiales (Haptophyceae).</title>
        <authorList>
            <person name="Hovde B.T."/>
            <person name="Deodato C.R."/>
            <person name="Hunsperger H.M."/>
            <person name="Ryken S.A."/>
            <person name="Yost W."/>
            <person name="Jha R.K."/>
            <person name="Patterson J."/>
            <person name="Monnat R.J. Jr."/>
            <person name="Barlow S.B."/>
            <person name="Starkenburg S.R."/>
            <person name="Cattolico R.A."/>
        </authorList>
    </citation>
    <scope>NUCLEOTIDE SEQUENCE</scope>
    <source>
        <strain evidence="6">CCMP291</strain>
    </source>
</reference>
<proteinExistence type="inferred from homology"/>
<keyword evidence="4" id="KW-0812">Transmembrane</keyword>
<dbReference type="CDD" id="cd02440">
    <property type="entry name" value="AdoMet_MTases"/>
    <property type="match status" value="1"/>
</dbReference>
<keyword evidence="6" id="KW-1185">Reference proteome</keyword>
<dbReference type="OrthoDB" id="417697at2759"/>
<dbReference type="InterPro" id="IPR029063">
    <property type="entry name" value="SAM-dependent_MTases_sf"/>
</dbReference>
<evidence type="ECO:0000313" key="6">
    <source>
        <dbReference type="Proteomes" id="UP000037460"/>
    </source>
</evidence>
<keyword evidence="3 5" id="KW-0808">Transferase</keyword>
<dbReference type="GO" id="GO:0008173">
    <property type="term" value="F:RNA methyltransferase activity"/>
    <property type="evidence" value="ECO:0007669"/>
    <property type="project" value="UniProtKB-ARBA"/>
</dbReference>
<dbReference type="PANTHER" id="PTHR22809">
    <property type="entry name" value="METHYLTRANSFERASE-RELATED"/>
    <property type="match status" value="1"/>
</dbReference>
<dbReference type="GO" id="GO:0032259">
    <property type="term" value="P:methylation"/>
    <property type="evidence" value="ECO:0007669"/>
    <property type="project" value="UniProtKB-KW"/>
</dbReference>
<dbReference type="Gene3D" id="3.40.50.150">
    <property type="entry name" value="Vaccinia Virus protein VP39"/>
    <property type="match status" value="1"/>
</dbReference>
<evidence type="ECO:0000313" key="5">
    <source>
        <dbReference type="EMBL" id="KOO53007.1"/>
    </source>
</evidence>
<evidence type="ECO:0000256" key="2">
    <source>
        <dbReference type="ARBA" id="ARBA00022603"/>
    </source>
</evidence>
<feature type="transmembrane region" description="Helical" evidence="4">
    <location>
        <begin position="6"/>
        <end position="23"/>
    </location>
</feature>
<organism evidence="5 6">
    <name type="scientific">Chrysochromulina tobinii</name>
    <dbReference type="NCBI Taxonomy" id="1460289"/>
    <lineage>
        <taxon>Eukaryota</taxon>
        <taxon>Haptista</taxon>
        <taxon>Haptophyta</taxon>
        <taxon>Prymnesiophyceae</taxon>
        <taxon>Prymnesiales</taxon>
        <taxon>Chrysochromulinaceae</taxon>
        <taxon>Chrysochromulina</taxon>
    </lineage>
</organism>
<dbReference type="Pfam" id="PF13489">
    <property type="entry name" value="Methyltransf_23"/>
    <property type="match status" value="1"/>
</dbReference>
<dbReference type="EMBL" id="JWZX01000423">
    <property type="protein sequence ID" value="KOO53007.1"/>
    <property type="molecule type" value="Genomic_DNA"/>
</dbReference>
<dbReference type="InterPro" id="IPR026113">
    <property type="entry name" value="METTL2/6/8-like"/>
</dbReference>
<gene>
    <name evidence="5" type="ORF">Ctob_015627</name>
</gene>